<accession>A0A0A9Y6Z5</accession>
<name>A0A0A9Y6Z5_LYGHE</name>
<organism evidence="1">
    <name type="scientific">Lygus hesperus</name>
    <name type="common">Western plant bug</name>
    <dbReference type="NCBI Taxonomy" id="30085"/>
    <lineage>
        <taxon>Eukaryota</taxon>
        <taxon>Metazoa</taxon>
        <taxon>Ecdysozoa</taxon>
        <taxon>Arthropoda</taxon>
        <taxon>Hexapoda</taxon>
        <taxon>Insecta</taxon>
        <taxon>Pterygota</taxon>
        <taxon>Neoptera</taxon>
        <taxon>Paraneoptera</taxon>
        <taxon>Hemiptera</taxon>
        <taxon>Heteroptera</taxon>
        <taxon>Panheteroptera</taxon>
        <taxon>Cimicomorpha</taxon>
        <taxon>Miridae</taxon>
        <taxon>Mirini</taxon>
        <taxon>Lygus</taxon>
    </lineage>
</organism>
<reference evidence="1" key="2">
    <citation type="submission" date="2014-07" db="EMBL/GenBank/DDBJ databases">
        <authorList>
            <person name="Hull J."/>
        </authorList>
    </citation>
    <scope>NUCLEOTIDE SEQUENCE</scope>
</reference>
<dbReference type="EMBL" id="GBHO01016746">
    <property type="protein sequence ID" value="JAG26858.1"/>
    <property type="molecule type" value="Transcribed_RNA"/>
</dbReference>
<evidence type="ECO:0000313" key="1">
    <source>
        <dbReference type="EMBL" id="JAG26858.1"/>
    </source>
</evidence>
<feature type="non-terminal residue" evidence="1">
    <location>
        <position position="104"/>
    </location>
</feature>
<reference evidence="1" key="1">
    <citation type="journal article" date="2014" name="PLoS ONE">
        <title>Transcriptome-Based Identification of ABC Transporters in the Western Tarnished Plant Bug Lygus hesperus.</title>
        <authorList>
            <person name="Hull J.J."/>
            <person name="Chaney K."/>
            <person name="Geib S.M."/>
            <person name="Fabrick J.A."/>
            <person name="Brent C.S."/>
            <person name="Walsh D."/>
            <person name="Lavine L.C."/>
        </authorList>
    </citation>
    <scope>NUCLEOTIDE SEQUENCE</scope>
</reference>
<gene>
    <name evidence="1" type="ORF">CM83_5140</name>
</gene>
<dbReference type="AlphaFoldDB" id="A0A0A9Y6Z5"/>
<protein>
    <submittedName>
        <fullName evidence="1">Uncharacterized protein</fullName>
    </submittedName>
</protein>
<proteinExistence type="predicted"/>
<feature type="non-terminal residue" evidence="1">
    <location>
        <position position="1"/>
    </location>
</feature>
<sequence>HDAPPRLKRIIMEIIPYLPKIEYKRGKELHIADALSRDCLNEQSNDDEPLPFSVDLIVAMSKERVEEAQVLTNQDQELVQLRATIHNGWPTEKTTLPTILQKHW</sequence>